<dbReference type="GO" id="GO:0061798">
    <property type="term" value="F:GTP 3',8'-cyclase activity"/>
    <property type="evidence" value="ECO:0007669"/>
    <property type="project" value="TreeGrafter"/>
</dbReference>
<dbReference type="OrthoDB" id="9763993at2"/>
<evidence type="ECO:0000256" key="2">
    <source>
        <dbReference type="ARBA" id="ARBA00022485"/>
    </source>
</evidence>
<dbReference type="Pfam" id="PF04055">
    <property type="entry name" value="Radical_SAM"/>
    <property type="match status" value="1"/>
</dbReference>
<proteinExistence type="predicted"/>
<dbReference type="Pfam" id="PF06463">
    <property type="entry name" value="Mob_synth_C"/>
    <property type="match status" value="1"/>
</dbReference>
<dbReference type="GO" id="GO:0046872">
    <property type="term" value="F:metal ion binding"/>
    <property type="evidence" value="ECO:0007669"/>
    <property type="project" value="UniProtKB-KW"/>
</dbReference>
<dbReference type="Gene3D" id="3.20.20.70">
    <property type="entry name" value="Aldolase class I"/>
    <property type="match status" value="1"/>
</dbReference>
<dbReference type="SFLD" id="SFLDG01067">
    <property type="entry name" value="SPASM/twitch_domain_containing"/>
    <property type="match status" value="1"/>
</dbReference>
<keyword evidence="8" id="KW-0342">GTP-binding</keyword>
<feature type="domain" description="Radical SAM core" evidence="11">
    <location>
        <begin position="4"/>
        <end position="226"/>
    </location>
</feature>
<dbReference type="SUPFAM" id="SSF102114">
    <property type="entry name" value="Radical SAM enzymes"/>
    <property type="match status" value="1"/>
</dbReference>
<dbReference type="SFLD" id="SFLDG01383">
    <property type="entry name" value="cyclic_pyranopterin_phosphate"/>
    <property type="match status" value="1"/>
</dbReference>
<dbReference type="GO" id="GO:0061799">
    <property type="term" value="F:cyclic pyranopterin monophosphate synthase activity"/>
    <property type="evidence" value="ECO:0007669"/>
    <property type="project" value="TreeGrafter"/>
</dbReference>
<keyword evidence="7" id="KW-0411">Iron-sulfur</keyword>
<dbReference type="GO" id="GO:0005525">
    <property type="term" value="F:GTP binding"/>
    <property type="evidence" value="ECO:0007669"/>
    <property type="project" value="UniProtKB-KW"/>
</dbReference>
<evidence type="ECO:0000256" key="1">
    <source>
        <dbReference type="ARBA" id="ARBA00001966"/>
    </source>
</evidence>
<evidence type="ECO:0000313" key="13">
    <source>
        <dbReference type="Proteomes" id="UP000321899"/>
    </source>
</evidence>
<dbReference type="Proteomes" id="UP000321899">
    <property type="component" value="Unassembled WGS sequence"/>
</dbReference>
<dbReference type="SFLD" id="SFLDS00029">
    <property type="entry name" value="Radical_SAM"/>
    <property type="match status" value="1"/>
</dbReference>
<evidence type="ECO:0000313" key="12">
    <source>
        <dbReference type="EMBL" id="TYT74501.1"/>
    </source>
</evidence>
<gene>
    <name evidence="12" type="primary">moaA</name>
    <name evidence="12" type="ORF">FIM25_09750</name>
</gene>
<dbReference type="CDD" id="cd01335">
    <property type="entry name" value="Radical_SAM"/>
    <property type="match status" value="1"/>
</dbReference>
<evidence type="ECO:0000256" key="8">
    <source>
        <dbReference type="ARBA" id="ARBA00023134"/>
    </source>
</evidence>
<dbReference type="InterPro" id="IPR013785">
    <property type="entry name" value="Aldolase_TIM"/>
</dbReference>
<keyword evidence="5" id="KW-0547">Nucleotide-binding</keyword>
<dbReference type="InterPro" id="IPR010505">
    <property type="entry name" value="MoaA_twitch"/>
</dbReference>
<name>A0A5S5MFJ2_9BACT</name>
<keyword evidence="3" id="KW-0949">S-adenosyl-L-methionine</keyword>
<dbReference type="PROSITE" id="PS51918">
    <property type="entry name" value="RADICAL_SAM"/>
    <property type="match status" value="1"/>
</dbReference>
<evidence type="ECO:0000256" key="3">
    <source>
        <dbReference type="ARBA" id="ARBA00022691"/>
    </source>
</evidence>
<dbReference type="EMBL" id="VDMB01000011">
    <property type="protein sequence ID" value="TYT74501.1"/>
    <property type="molecule type" value="Genomic_DNA"/>
</dbReference>
<organism evidence="12 13">
    <name type="scientific">Desulfobotulus mexicanus</name>
    <dbReference type="NCBI Taxonomy" id="2586642"/>
    <lineage>
        <taxon>Bacteria</taxon>
        <taxon>Pseudomonadati</taxon>
        <taxon>Thermodesulfobacteriota</taxon>
        <taxon>Desulfobacteria</taxon>
        <taxon>Desulfobacterales</taxon>
        <taxon>Desulfobacteraceae</taxon>
        <taxon>Desulfobotulus</taxon>
    </lineage>
</organism>
<dbReference type="InterPro" id="IPR058240">
    <property type="entry name" value="rSAM_sf"/>
</dbReference>
<evidence type="ECO:0000259" key="11">
    <source>
        <dbReference type="PROSITE" id="PS51918"/>
    </source>
</evidence>
<dbReference type="CDD" id="cd21117">
    <property type="entry name" value="Twitch_MoaA"/>
    <property type="match status" value="1"/>
</dbReference>
<comment type="cofactor">
    <cofactor evidence="1">
        <name>[4Fe-4S] cluster</name>
        <dbReference type="ChEBI" id="CHEBI:49883"/>
    </cofactor>
</comment>
<sequence length="325" mass="35973">MQDACARPVNYLRISVTDRCNLACIYCNPISPSPRLRHEDILRFEEILVIARAALEIGIRKIRITGGEPLVRKGIFPFLKKLGSLPGLERLAITTNGILLPSSLDRLQDAGVHQINISLDTLDPETFFRITGKDAFHEVWTGIEEALARKSFIIKLNAVALRNVNEKDFSALASLALNNNISVRFIEEMPIGHHHHADHRPVLVQEIQDSIGALGSLTPLPSDQLDGPARKFTFPGAKGEIGFIPALSRHFCHTCNRLRLTADGRLRPCLLSDISHDIKGPLRHGAGKKEIQNIFISCLRHKGAEHIFHPDSEGQVDTAMARIGG</sequence>
<protein>
    <submittedName>
        <fullName evidence="12">GTP 3',8-cyclase MoaA</fullName>
    </submittedName>
</protein>
<keyword evidence="4" id="KW-0479">Metal-binding</keyword>
<evidence type="ECO:0000256" key="4">
    <source>
        <dbReference type="ARBA" id="ARBA00022723"/>
    </source>
</evidence>
<evidence type="ECO:0000256" key="5">
    <source>
        <dbReference type="ARBA" id="ARBA00022741"/>
    </source>
</evidence>
<dbReference type="AlphaFoldDB" id="A0A5S5MFJ2"/>
<dbReference type="SMART" id="SM00729">
    <property type="entry name" value="Elp3"/>
    <property type="match status" value="1"/>
</dbReference>
<accession>A0A5S5MFJ2</accession>
<keyword evidence="9" id="KW-0501">Molybdenum cofactor biosynthesis</keyword>
<keyword evidence="10" id="KW-0456">Lyase</keyword>
<evidence type="ECO:0000256" key="10">
    <source>
        <dbReference type="ARBA" id="ARBA00023239"/>
    </source>
</evidence>
<dbReference type="SFLD" id="SFLDG01386">
    <property type="entry name" value="main_SPASM_domain-containing"/>
    <property type="match status" value="1"/>
</dbReference>
<evidence type="ECO:0000256" key="7">
    <source>
        <dbReference type="ARBA" id="ARBA00023014"/>
    </source>
</evidence>
<dbReference type="InterPro" id="IPR040064">
    <property type="entry name" value="MoaA-like"/>
</dbReference>
<keyword evidence="13" id="KW-1185">Reference proteome</keyword>
<dbReference type="NCBIfam" id="TIGR02666">
    <property type="entry name" value="moaA"/>
    <property type="match status" value="1"/>
</dbReference>
<dbReference type="GO" id="GO:0006777">
    <property type="term" value="P:Mo-molybdopterin cofactor biosynthetic process"/>
    <property type="evidence" value="ECO:0007669"/>
    <property type="project" value="UniProtKB-KW"/>
</dbReference>
<dbReference type="InterPro" id="IPR050105">
    <property type="entry name" value="MoCo_biosynth_MoaA/MoaC"/>
</dbReference>
<dbReference type="PANTHER" id="PTHR22960">
    <property type="entry name" value="MOLYBDOPTERIN COFACTOR SYNTHESIS PROTEIN A"/>
    <property type="match status" value="1"/>
</dbReference>
<dbReference type="InterPro" id="IPR006638">
    <property type="entry name" value="Elp3/MiaA/NifB-like_rSAM"/>
</dbReference>
<dbReference type="GO" id="GO:0051539">
    <property type="term" value="F:4 iron, 4 sulfur cluster binding"/>
    <property type="evidence" value="ECO:0007669"/>
    <property type="project" value="UniProtKB-KW"/>
</dbReference>
<evidence type="ECO:0000256" key="6">
    <source>
        <dbReference type="ARBA" id="ARBA00023004"/>
    </source>
</evidence>
<keyword evidence="2" id="KW-0004">4Fe-4S</keyword>
<dbReference type="PANTHER" id="PTHR22960:SF0">
    <property type="entry name" value="MOLYBDENUM COFACTOR BIOSYNTHESIS PROTEIN 1"/>
    <property type="match status" value="1"/>
</dbReference>
<keyword evidence="6" id="KW-0408">Iron</keyword>
<evidence type="ECO:0000256" key="9">
    <source>
        <dbReference type="ARBA" id="ARBA00023150"/>
    </source>
</evidence>
<comment type="caution">
    <text evidence="12">The sequence shown here is derived from an EMBL/GenBank/DDBJ whole genome shotgun (WGS) entry which is preliminary data.</text>
</comment>
<dbReference type="InterPro" id="IPR007197">
    <property type="entry name" value="rSAM"/>
</dbReference>
<reference evidence="12 13" key="1">
    <citation type="submission" date="2019-06" db="EMBL/GenBank/DDBJ databases">
        <title>Desulfobotulus mexicanus sp. nov., a novel sulfate-reducing bacterium isolated from the sediment of an alkaline crater lake in Mexico.</title>
        <authorList>
            <person name="Hirschler-Rea A."/>
        </authorList>
    </citation>
    <scope>NUCLEOTIDE SEQUENCE [LARGE SCALE GENOMIC DNA]</scope>
    <source>
        <strain evidence="12 13">PAR22N</strain>
    </source>
</reference>
<dbReference type="InterPro" id="IPR013483">
    <property type="entry name" value="MoaA"/>
</dbReference>